<dbReference type="InterPro" id="IPR027429">
    <property type="entry name" value="TOM1L2_VHS_dom"/>
</dbReference>
<reference evidence="8" key="1">
    <citation type="submission" date="2021-04" db="EMBL/GenBank/DDBJ databases">
        <authorList>
            <consortium name="Wellcome Sanger Institute Data Sharing"/>
        </authorList>
    </citation>
    <scope>NUCLEOTIDE SEQUENCE [LARGE SCALE GENOMIC DNA]</scope>
</reference>
<organism evidence="8 9">
    <name type="scientific">Sparus aurata</name>
    <name type="common">Gilthead sea bream</name>
    <dbReference type="NCBI Taxonomy" id="8175"/>
    <lineage>
        <taxon>Eukaryota</taxon>
        <taxon>Metazoa</taxon>
        <taxon>Chordata</taxon>
        <taxon>Craniata</taxon>
        <taxon>Vertebrata</taxon>
        <taxon>Euteleostomi</taxon>
        <taxon>Actinopterygii</taxon>
        <taxon>Neopterygii</taxon>
        <taxon>Teleostei</taxon>
        <taxon>Neoteleostei</taxon>
        <taxon>Acanthomorphata</taxon>
        <taxon>Eupercaria</taxon>
        <taxon>Spariformes</taxon>
        <taxon>Sparidae</taxon>
        <taxon>Sparus</taxon>
    </lineage>
</organism>
<feature type="region of interest" description="Disordered" evidence="5">
    <location>
        <begin position="166"/>
        <end position="199"/>
    </location>
</feature>
<dbReference type="GO" id="GO:0035091">
    <property type="term" value="F:phosphatidylinositol binding"/>
    <property type="evidence" value="ECO:0007669"/>
    <property type="project" value="InterPro"/>
</dbReference>
<sequence>MEFLLGNPYSTPVGHCIERATDGSLQSEDWTLNMEICDIINETEDGPKDAIRAVKKRLNGNRNYREVMLALTVLETCVKNCGHRFHALVTSRDFVDGVLVKIISPKNNPPTIVQDKVLALIQAWADAFRSSPDLTGVVQIYEELKRKGIEFPMSELETLSPIHTPQRVASAPEGDSTLHKYATTTPQPTPQPTPQAVPPAYTAPQVPNIHASGSINPTAEQICRLRSELDIVRGNTKVMSEMLTEMVPGQEDASDYELLQELNRTCRAMQQRIMELISCVSNEAVTEELLHVNDDLNNIFLRHERLGTRIQMQMETHLLEGKSVHVQTHLYIDIVLYMGADSVSSTLSSLASCKPPPAQDDDFDVFAQTRTGALSEPPRDEGEEGVTSEEFDKFLEERAKAAEMAPSLPSPPSGEVGAAQGTPSRKKTGRPEDALLAM</sequence>
<dbReference type="GO" id="GO:0043130">
    <property type="term" value="F:ubiquitin binding"/>
    <property type="evidence" value="ECO:0007669"/>
    <property type="project" value="InterPro"/>
</dbReference>
<dbReference type="Pfam" id="PF03127">
    <property type="entry name" value="GAT"/>
    <property type="match status" value="1"/>
</dbReference>
<keyword evidence="2 4" id="KW-0813">Transport</keyword>
<dbReference type="InterPro" id="IPR008942">
    <property type="entry name" value="ENTH_VHS"/>
</dbReference>
<evidence type="ECO:0000313" key="9">
    <source>
        <dbReference type="Proteomes" id="UP000472265"/>
    </source>
</evidence>
<feature type="domain" description="VHS" evidence="6">
    <location>
        <begin position="20"/>
        <end position="152"/>
    </location>
</feature>
<dbReference type="GO" id="GO:0015031">
    <property type="term" value="P:protein transport"/>
    <property type="evidence" value="ECO:0007669"/>
    <property type="project" value="UniProtKB-UniRule"/>
</dbReference>
<proteinExistence type="inferred from homology"/>
<dbReference type="SUPFAM" id="SSF89009">
    <property type="entry name" value="GAT-like domain"/>
    <property type="match status" value="1"/>
</dbReference>
<evidence type="ECO:0000259" key="7">
    <source>
        <dbReference type="PROSITE" id="PS50909"/>
    </source>
</evidence>
<reference evidence="8" key="2">
    <citation type="submission" date="2025-08" db="UniProtKB">
        <authorList>
            <consortium name="Ensembl"/>
        </authorList>
    </citation>
    <scope>IDENTIFICATION</scope>
</reference>
<dbReference type="Pfam" id="PF00790">
    <property type="entry name" value="VHS"/>
    <property type="match status" value="1"/>
</dbReference>
<dbReference type="Gene3D" id="1.25.40.90">
    <property type="match status" value="1"/>
</dbReference>
<evidence type="ECO:0000256" key="5">
    <source>
        <dbReference type="SAM" id="MobiDB-lite"/>
    </source>
</evidence>
<dbReference type="PROSITE" id="PS50179">
    <property type="entry name" value="VHS"/>
    <property type="match status" value="1"/>
</dbReference>
<dbReference type="Proteomes" id="UP000472265">
    <property type="component" value="Chromosome 20"/>
</dbReference>
<evidence type="ECO:0000313" key="8">
    <source>
        <dbReference type="Ensembl" id="ENSSAUP00010032644.1"/>
    </source>
</evidence>
<dbReference type="GO" id="GO:0007165">
    <property type="term" value="P:signal transduction"/>
    <property type="evidence" value="ECO:0007669"/>
    <property type="project" value="TreeGrafter"/>
</dbReference>
<dbReference type="GO" id="GO:0005768">
    <property type="term" value="C:endosome"/>
    <property type="evidence" value="ECO:0007669"/>
    <property type="project" value="TreeGrafter"/>
</dbReference>
<dbReference type="PROSITE" id="PS50909">
    <property type="entry name" value="GAT"/>
    <property type="match status" value="1"/>
</dbReference>
<dbReference type="FunFam" id="1.20.58.160:FF:000001">
    <property type="entry name" value="TOM1-like protein 2 isoform X1"/>
    <property type="match status" value="1"/>
</dbReference>
<gene>
    <name evidence="8" type="primary">TOM1L2</name>
    <name evidence="8" type="synonym">tom1l2</name>
</gene>
<dbReference type="AlphaFoldDB" id="A0A671W216"/>
<dbReference type="Ensembl" id="ENSSAUT00010034372.1">
    <property type="protein sequence ID" value="ENSSAUP00010032644.1"/>
    <property type="gene ID" value="ENSSAUG00010013794.1"/>
</dbReference>
<dbReference type="Gene3D" id="1.20.58.160">
    <property type="match status" value="1"/>
</dbReference>
<dbReference type="SMART" id="SM00288">
    <property type="entry name" value="VHS"/>
    <property type="match status" value="1"/>
</dbReference>
<dbReference type="SUPFAM" id="SSF48464">
    <property type="entry name" value="ENTH/VHS domain"/>
    <property type="match status" value="1"/>
</dbReference>
<accession>A0A671W216</accession>
<evidence type="ECO:0000256" key="3">
    <source>
        <dbReference type="ARBA" id="ARBA00022927"/>
    </source>
</evidence>
<comment type="similarity">
    <text evidence="1 4">Belongs to the TOM1 family.</text>
</comment>
<dbReference type="GO" id="GO:0030276">
    <property type="term" value="F:clathrin binding"/>
    <property type="evidence" value="ECO:0007669"/>
    <property type="project" value="TreeGrafter"/>
</dbReference>
<dbReference type="InterPro" id="IPR014645">
    <property type="entry name" value="TOM1"/>
</dbReference>
<evidence type="ECO:0000256" key="1">
    <source>
        <dbReference type="ARBA" id="ARBA00007708"/>
    </source>
</evidence>
<evidence type="ECO:0000256" key="2">
    <source>
        <dbReference type="ARBA" id="ARBA00022448"/>
    </source>
</evidence>
<keyword evidence="3 4" id="KW-0653">Protein transport</keyword>
<feature type="compositionally biased region" description="Basic and acidic residues" evidence="5">
    <location>
        <begin position="429"/>
        <end position="438"/>
    </location>
</feature>
<evidence type="ECO:0000256" key="4">
    <source>
        <dbReference type="PIRNR" id="PIRNR036948"/>
    </source>
</evidence>
<dbReference type="InterPro" id="IPR038425">
    <property type="entry name" value="GAT_sf"/>
</dbReference>
<dbReference type="PANTHER" id="PTHR13856">
    <property type="entry name" value="VHS DOMAIN CONTAINING PROTEIN FAMILY"/>
    <property type="match status" value="1"/>
</dbReference>
<dbReference type="GO" id="GO:0016020">
    <property type="term" value="C:membrane"/>
    <property type="evidence" value="ECO:0007669"/>
    <property type="project" value="TreeGrafter"/>
</dbReference>
<dbReference type="GeneTree" id="ENSGT00940000156940"/>
<dbReference type="InterPro" id="IPR002014">
    <property type="entry name" value="VHS_dom"/>
</dbReference>
<dbReference type="PANTHER" id="PTHR13856:SF31">
    <property type="entry name" value="TOM1-LIKE PROTEIN 2"/>
    <property type="match status" value="1"/>
</dbReference>
<protein>
    <submittedName>
        <fullName evidence="8">Target of myb1 like 2 membrane trafficking protein</fullName>
    </submittedName>
</protein>
<dbReference type="CDD" id="cd16996">
    <property type="entry name" value="VHS_Tom1L2"/>
    <property type="match status" value="1"/>
</dbReference>
<reference evidence="8" key="3">
    <citation type="submission" date="2025-09" db="UniProtKB">
        <authorList>
            <consortium name="Ensembl"/>
        </authorList>
    </citation>
    <scope>IDENTIFICATION</scope>
</reference>
<feature type="compositionally biased region" description="Pro residues" evidence="5">
    <location>
        <begin position="187"/>
        <end position="197"/>
    </location>
</feature>
<keyword evidence="9" id="KW-1185">Reference proteome</keyword>
<dbReference type="FunFam" id="1.25.40.90:FF:000003">
    <property type="entry name" value="TOM1-like protein 2 isoform X1"/>
    <property type="match status" value="1"/>
</dbReference>
<evidence type="ECO:0000259" key="6">
    <source>
        <dbReference type="PROSITE" id="PS50179"/>
    </source>
</evidence>
<name>A0A671W216_SPAAU</name>
<dbReference type="InterPro" id="IPR004152">
    <property type="entry name" value="GAT_dom"/>
</dbReference>
<dbReference type="PIRSF" id="PIRSF036948">
    <property type="entry name" value="TOM1"/>
    <property type="match status" value="1"/>
</dbReference>
<feature type="domain" description="GAT" evidence="7">
    <location>
        <begin position="220"/>
        <end position="308"/>
    </location>
</feature>
<feature type="region of interest" description="Disordered" evidence="5">
    <location>
        <begin position="397"/>
        <end position="438"/>
    </location>
</feature>